<reference evidence="2 3" key="1">
    <citation type="journal article" date="2020" name="Nature">
        <title>Six reference-quality genomes reveal evolution of bat adaptations.</title>
        <authorList>
            <person name="Jebb D."/>
            <person name="Huang Z."/>
            <person name="Pippel M."/>
            <person name="Hughes G.M."/>
            <person name="Lavrichenko K."/>
            <person name="Devanna P."/>
            <person name="Winkler S."/>
            <person name="Jermiin L.S."/>
            <person name="Skirmuntt E.C."/>
            <person name="Katzourakis A."/>
            <person name="Burkitt-Gray L."/>
            <person name="Ray D.A."/>
            <person name="Sullivan K.A.M."/>
            <person name="Roscito J.G."/>
            <person name="Kirilenko B.M."/>
            <person name="Davalos L.M."/>
            <person name="Corthals A.P."/>
            <person name="Power M.L."/>
            <person name="Jones G."/>
            <person name="Ransome R.D."/>
            <person name="Dechmann D.K.N."/>
            <person name="Locatelli A.G."/>
            <person name="Puechmaille S.J."/>
            <person name="Fedrigo O."/>
            <person name="Jarvis E.D."/>
            <person name="Hiller M."/>
            <person name="Vernes S.C."/>
            <person name="Myers E.W."/>
            <person name="Teeling E.C."/>
        </authorList>
    </citation>
    <scope>NUCLEOTIDE SEQUENCE [LARGE SCALE GENOMIC DNA]</scope>
    <source>
        <strain evidence="2">MMyoMyo1</strain>
        <tissue evidence="2">Flight muscle</tissue>
    </source>
</reference>
<feature type="region of interest" description="Disordered" evidence="1">
    <location>
        <begin position="64"/>
        <end position="89"/>
    </location>
</feature>
<comment type="caution">
    <text evidence="2">The sequence shown here is derived from an EMBL/GenBank/DDBJ whole genome shotgun (WGS) entry which is preliminary data.</text>
</comment>
<protein>
    <submittedName>
        <fullName evidence="2">Uncharacterized protein</fullName>
    </submittedName>
</protein>
<organism evidence="2 3">
    <name type="scientific">Myotis myotis</name>
    <name type="common">Greater mouse-eared bat</name>
    <name type="synonym">Vespertilio myotis</name>
    <dbReference type="NCBI Taxonomy" id="51298"/>
    <lineage>
        <taxon>Eukaryota</taxon>
        <taxon>Metazoa</taxon>
        <taxon>Chordata</taxon>
        <taxon>Craniata</taxon>
        <taxon>Vertebrata</taxon>
        <taxon>Euteleostomi</taxon>
        <taxon>Mammalia</taxon>
        <taxon>Eutheria</taxon>
        <taxon>Laurasiatheria</taxon>
        <taxon>Chiroptera</taxon>
        <taxon>Yangochiroptera</taxon>
        <taxon>Vespertilionidae</taxon>
        <taxon>Myotis</taxon>
    </lineage>
</organism>
<evidence type="ECO:0000313" key="3">
    <source>
        <dbReference type="Proteomes" id="UP000527355"/>
    </source>
</evidence>
<dbReference type="Proteomes" id="UP000527355">
    <property type="component" value="Unassembled WGS sequence"/>
</dbReference>
<evidence type="ECO:0000313" key="2">
    <source>
        <dbReference type="EMBL" id="KAF6290908.1"/>
    </source>
</evidence>
<dbReference type="EMBL" id="JABWUV010000018">
    <property type="protein sequence ID" value="KAF6290908.1"/>
    <property type="molecule type" value="Genomic_DNA"/>
</dbReference>
<dbReference type="AlphaFoldDB" id="A0A7J7SR34"/>
<keyword evidence="3" id="KW-1185">Reference proteome</keyword>
<name>A0A7J7SR34_MYOMY</name>
<sequence length="150" mass="15256">MSCSGSRPSQPPCLRPRMPLGTAVTLARHVLPADTQGCAQGGPLHPQACPPPSAGNTVAFPAAGWGPGRTAAPQAKALPSQQRAAGPPAPGSCLLAPAPGKLTLPLRESLCPYYTEAIFVRGVGEEGPLCLCVCLGWGRGRAQGGDRISL</sequence>
<accession>A0A7J7SR34</accession>
<gene>
    <name evidence="2" type="ORF">mMyoMyo1_009302</name>
</gene>
<evidence type="ECO:0000256" key="1">
    <source>
        <dbReference type="SAM" id="MobiDB-lite"/>
    </source>
</evidence>
<proteinExistence type="predicted"/>